<dbReference type="InterPro" id="IPR006083">
    <property type="entry name" value="PRK/URK"/>
</dbReference>
<accession>A0AAW0FUC7</accession>
<dbReference type="Gene3D" id="3.40.50.300">
    <property type="entry name" value="P-loop containing nucleotide triphosphate hydrolases"/>
    <property type="match status" value="1"/>
</dbReference>
<protein>
    <recommendedName>
        <fullName evidence="1">Phosphoribulokinase/uridine kinase domain-containing protein</fullName>
    </recommendedName>
</protein>
<dbReference type="GO" id="GO:0016301">
    <property type="term" value="F:kinase activity"/>
    <property type="evidence" value="ECO:0007669"/>
    <property type="project" value="InterPro"/>
</dbReference>
<proteinExistence type="predicted"/>
<dbReference type="InterPro" id="IPR027417">
    <property type="entry name" value="P-loop_NTPase"/>
</dbReference>
<evidence type="ECO:0000313" key="2">
    <source>
        <dbReference type="EMBL" id="KAK7685223.1"/>
    </source>
</evidence>
<evidence type="ECO:0000313" key="3">
    <source>
        <dbReference type="Proteomes" id="UP001385951"/>
    </source>
</evidence>
<organism evidence="2 3">
    <name type="scientific">Cerrena zonata</name>
    <dbReference type="NCBI Taxonomy" id="2478898"/>
    <lineage>
        <taxon>Eukaryota</taxon>
        <taxon>Fungi</taxon>
        <taxon>Dikarya</taxon>
        <taxon>Basidiomycota</taxon>
        <taxon>Agaricomycotina</taxon>
        <taxon>Agaricomycetes</taxon>
        <taxon>Polyporales</taxon>
        <taxon>Cerrenaceae</taxon>
        <taxon>Cerrena</taxon>
    </lineage>
</organism>
<sequence length="257" mass="29356">MSEETPFDTAQRDGLKLKVILVGVGGATSSGKTTLAKHLRNILPSSVIVHQDDFAPPMEQIPIHPEYGVQDWDSAEGAIDWPRMINSLREIKRTGQIPPEHYSHDHLNPQKDVAVDQEVVDKLRAKFRQVEEEHRKFGEQVVWVMVDGFLLFWHQEVVDSLDVRIFLRVPEHVLKVRREERQGYHTAEGALWKDPPHYWEQIVWPAYVAAHKDIVENGDVEHGQANERVKGLLIIEGLEMSMSDAVEQVCSRLLSVA</sequence>
<dbReference type="Proteomes" id="UP001385951">
    <property type="component" value="Unassembled WGS sequence"/>
</dbReference>
<dbReference type="SUPFAM" id="SSF52540">
    <property type="entry name" value="P-loop containing nucleoside triphosphate hydrolases"/>
    <property type="match status" value="1"/>
</dbReference>
<dbReference type="GO" id="GO:0005524">
    <property type="term" value="F:ATP binding"/>
    <property type="evidence" value="ECO:0007669"/>
    <property type="project" value="InterPro"/>
</dbReference>
<dbReference type="CDD" id="cd02024">
    <property type="entry name" value="NRK1"/>
    <property type="match status" value="1"/>
</dbReference>
<dbReference type="EMBL" id="JASBNA010000021">
    <property type="protein sequence ID" value="KAK7685223.1"/>
    <property type="molecule type" value="Genomic_DNA"/>
</dbReference>
<comment type="caution">
    <text evidence="2">The sequence shown here is derived from an EMBL/GenBank/DDBJ whole genome shotgun (WGS) entry which is preliminary data.</text>
</comment>
<name>A0AAW0FUC7_9APHY</name>
<reference evidence="2 3" key="1">
    <citation type="submission" date="2022-09" db="EMBL/GenBank/DDBJ databases">
        <authorList>
            <person name="Palmer J.M."/>
        </authorList>
    </citation>
    <scope>NUCLEOTIDE SEQUENCE [LARGE SCALE GENOMIC DNA]</scope>
    <source>
        <strain evidence="2 3">DSM 7382</strain>
    </source>
</reference>
<dbReference type="AlphaFoldDB" id="A0AAW0FUC7"/>
<gene>
    <name evidence="2" type="ORF">QCA50_011586</name>
</gene>
<dbReference type="Pfam" id="PF00485">
    <property type="entry name" value="PRK"/>
    <property type="match status" value="1"/>
</dbReference>
<dbReference type="PANTHER" id="PTHR10285">
    <property type="entry name" value="URIDINE KINASE"/>
    <property type="match status" value="1"/>
</dbReference>
<feature type="domain" description="Phosphoribulokinase/uridine kinase" evidence="1">
    <location>
        <begin position="22"/>
        <end position="177"/>
    </location>
</feature>
<dbReference type="FunFam" id="3.40.50.300:FF:002582">
    <property type="entry name" value="Nicotinamide riboside kinase, variant"/>
    <property type="match status" value="1"/>
</dbReference>
<keyword evidence="3" id="KW-1185">Reference proteome</keyword>
<evidence type="ECO:0000259" key="1">
    <source>
        <dbReference type="Pfam" id="PF00485"/>
    </source>
</evidence>